<name>A0A0A8ZV84_ARUDO</name>
<sequence length="27" mass="3244">MFNMTNQMHTIQSTSWLLVIFDLEKQS</sequence>
<organism evidence="1">
    <name type="scientific">Arundo donax</name>
    <name type="common">Giant reed</name>
    <name type="synonym">Donax arundinaceus</name>
    <dbReference type="NCBI Taxonomy" id="35708"/>
    <lineage>
        <taxon>Eukaryota</taxon>
        <taxon>Viridiplantae</taxon>
        <taxon>Streptophyta</taxon>
        <taxon>Embryophyta</taxon>
        <taxon>Tracheophyta</taxon>
        <taxon>Spermatophyta</taxon>
        <taxon>Magnoliopsida</taxon>
        <taxon>Liliopsida</taxon>
        <taxon>Poales</taxon>
        <taxon>Poaceae</taxon>
        <taxon>PACMAD clade</taxon>
        <taxon>Arundinoideae</taxon>
        <taxon>Arundineae</taxon>
        <taxon>Arundo</taxon>
    </lineage>
</organism>
<protein>
    <submittedName>
        <fullName evidence="1">Uncharacterized protein</fullName>
    </submittedName>
</protein>
<reference evidence="1" key="2">
    <citation type="journal article" date="2015" name="Data Brief">
        <title>Shoot transcriptome of the giant reed, Arundo donax.</title>
        <authorList>
            <person name="Barrero R.A."/>
            <person name="Guerrero F.D."/>
            <person name="Moolhuijzen P."/>
            <person name="Goolsby J.A."/>
            <person name="Tidwell J."/>
            <person name="Bellgard S.E."/>
            <person name="Bellgard M.I."/>
        </authorList>
    </citation>
    <scope>NUCLEOTIDE SEQUENCE</scope>
    <source>
        <tissue evidence="1">Shoot tissue taken approximately 20 cm above the soil surface</tissue>
    </source>
</reference>
<dbReference type="EMBL" id="GBRH01255174">
    <property type="protein sequence ID" value="JAD42721.1"/>
    <property type="molecule type" value="Transcribed_RNA"/>
</dbReference>
<dbReference type="AlphaFoldDB" id="A0A0A8ZV84"/>
<reference evidence="1" key="1">
    <citation type="submission" date="2014-09" db="EMBL/GenBank/DDBJ databases">
        <authorList>
            <person name="Magalhaes I.L.F."/>
            <person name="Oliveira U."/>
            <person name="Santos F.R."/>
            <person name="Vidigal T.H.D.A."/>
            <person name="Brescovit A.D."/>
            <person name="Santos A.J."/>
        </authorList>
    </citation>
    <scope>NUCLEOTIDE SEQUENCE</scope>
    <source>
        <tissue evidence="1">Shoot tissue taken approximately 20 cm above the soil surface</tissue>
    </source>
</reference>
<accession>A0A0A8ZV84</accession>
<proteinExistence type="predicted"/>
<evidence type="ECO:0000313" key="1">
    <source>
        <dbReference type="EMBL" id="JAD42721.1"/>
    </source>
</evidence>